<dbReference type="PANTHER" id="PTHR13707:SF60">
    <property type="entry name" value="ACETATE COA-TRANSFERASE SUBUNIT ALPHA"/>
    <property type="match status" value="1"/>
</dbReference>
<dbReference type="PROSITE" id="PS01273">
    <property type="entry name" value="COA_TRANSF_1"/>
    <property type="match status" value="1"/>
</dbReference>
<organism evidence="3 4">
    <name type="scientific">Sutcliffiella cohnii</name>
    <dbReference type="NCBI Taxonomy" id="33932"/>
    <lineage>
        <taxon>Bacteria</taxon>
        <taxon>Bacillati</taxon>
        <taxon>Bacillota</taxon>
        <taxon>Bacilli</taxon>
        <taxon>Bacillales</taxon>
        <taxon>Bacillaceae</taxon>
        <taxon>Sutcliffiella</taxon>
    </lineage>
</organism>
<dbReference type="Pfam" id="PF01144">
    <property type="entry name" value="CoA_trans"/>
    <property type="match status" value="1"/>
</dbReference>
<evidence type="ECO:0000256" key="1">
    <source>
        <dbReference type="ARBA" id="ARBA00005612"/>
    </source>
</evidence>
<dbReference type="Gene3D" id="3.40.1080.10">
    <property type="entry name" value="Glutaconate Coenzyme A-transferase"/>
    <property type="match status" value="1"/>
</dbReference>
<dbReference type="InterPro" id="IPR004165">
    <property type="entry name" value="CoA_trans_fam_I"/>
</dbReference>
<comment type="similarity">
    <text evidence="1">Belongs to the 3-oxoacid CoA-transferase subunit A family.</text>
</comment>
<evidence type="ECO:0000313" key="3">
    <source>
        <dbReference type="EMBL" id="AST91760.1"/>
    </source>
</evidence>
<proteinExistence type="inferred from homology"/>
<dbReference type="InterPro" id="IPR037171">
    <property type="entry name" value="NagB/RpiA_transferase-like"/>
</dbReference>
<dbReference type="AlphaFoldDB" id="A0A223KQI5"/>
<dbReference type="RefSeq" id="WP_066419657.1">
    <property type="nucleotide sequence ID" value="NZ_CP018866.1"/>
</dbReference>
<gene>
    <name evidence="3" type="ORF">BC6307_10955</name>
</gene>
<dbReference type="InterPro" id="IPR004163">
    <property type="entry name" value="CoA_transf_BS"/>
</dbReference>
<protein>
    <submittedName>
        <fullName evidence="3">Acyl CoA:acetate/3-ketoacid CoA transferase subunit alpha</fullName>
    </submittedName>
</protein>
<accession>A0A223KQI5</accession>
<name>A0A223KQI5_9BACI</name>
<dbReference type="SUPFAM" id="SSF100950">
    <property type="entry name" value="NagB/RpiA/CoA transferase-like"/>
    <property type="match status" value="1"/>
</dbReference>
<sequence>MKQVANSFGKIIEIDDIITIFKDGTSIMFGGFGGIGNPPTIINAIVDSKVKNLTLIGNDAGFPTIGIGKLVCTGRVNKLIASHIGSNPVAGQLMHDGLMEVEFSPQGTLAERIRAGGVGLAGILTDTGIHSDVVTKGKQTIELNEQKYLVETALTADVSICYAKKADPFGNLIFDKSARNTNSLVAMAGNITIVEVDEIVPLGDLNPEEIITPGIYVDYIIPSKGVDWKWVWEETYENSLRKELREK</sequence>
<dbReference type="NCBIfam" id="TIGR02429">
    <property type="entry name" value="pcaI_scoA_fam"/>
    <property type="match status" value="1"/>
</dbReference>
<dbReference type="KEGG" id="bcoh:BC6307_10955"/>
<dbReference type="SMART" id="SM00882">
    <property type="entry name" value="CoA_trans"/>
    <property type="match status" value="1"/>
</dbReference>
<dbReference type="PANTHER" id="PTHR13707">
    <property type="entry name" value="KETOACID-COENZYME A TRANSFERASE"/>
    <property type="match status" value="1"/>
</dbReference>
<evidence type="ECO:0000256" key="2">
    <source>
        <dbReference type="ARBA" id="ARBA00022679"/>
    </source>
</evidence>
<dbReference type="STRING" id="1314751.GCA_001591425_03765"/>
<dbReference type="Proteomes" id="UP000215224">
    <property type="component" value="Chromosome"/>
</dbReference>
<keyword evidence="2 3" id="KW-0808">Transferase</keyword>
<dbReference type="InterPro" id="IPR012792">
    <property type="entry name" value="3-oxoacid_CoA-transf_A"/>
</dbReference>
<keyword evidence="4" id="KW-1185">Reference proteome</keyword>
<dbReference type="EMBL" id="CP018866">
    <property type="protein sequence ID" value="AST91760.1"/>
    <property type="molecule type" value="Genomic_DNA"/>
</dbReference>
<evidence type="ECO:0000313" key="4">
    <source>
        <dbReference type="Proteomes" id="UP000215224"/>
    </source>
</evidence>
<reference evidence="3 4" key="1">
    <citation type="submission" date="2016-12" db="EMBL/GenBank/DDBJ databases">
        <title>The whole genome sequencing and assembly of Bacillus cohnii DSM 6307T strain.</title>
        <authorList>
            <person name="Lee Y.-J."/>
            <person name="Yi H."/>
            <person name="Bahn Y.-S."/>
            <person name="Kim J.F."/>
            <person name="Lee D.-W."/>
        </authorList>
    </citation>
    <scope>NUCLEOTIDE SEQUENCE [LARGE SCALE GENOMIC DNA]</scope>
    <source>
        <strain evidence="3 4">DSM 6307</strain>
    </source>
</reference>
<dbReference type="GO" id="GO:0008410">
    <property type="term" value="F:CoA-transferase activity"/>
    <property type="evidence" value="ECO:0007669"/>
    <property type="project" value="InterPro"/>
</dbReference>